<comment type="caution">
    <text evidence="1">The sequence shown here is derived from an EMBL/GenBank/DDBJ whole genome shotgun (WGS) entry which is preliminary data.</text>
</comment>
<name>X1QA92_9ZZZZ</name>
<dbReference type="EMBL" id="BARW01000481">
    <property type="protein sequence ID" value="GAI65133.1"/>
    <property type="molecule type" value="Genomic_DNA"/>
</dbReference>
<sequence length="107" mass="12397">MVMEKLAEAAKEAERRFGLPPLSKFAETIENLPDERRLRLIKEMLVVAERVSHTAPELDKVVNLIHELNSVPIEKLEKLEKLLRRIEKLIKTAPEELLNFVTSLKEE</sequence>
<proteinExistence type="predicted"/>
<evidence type="ECO:0000313" key="1">
    <source>
        <dbReference type="EMBL" id="GAI65133.1"/>
    </source>
</evidence>
<dbReference type="AlphaFoldDB" id="X1QA92"/>
<reference evidence="1" key="1">
    <citation type="journal article" date="2014" name="Front. Microbiol.">
        <title>High frequency of phylogenetically diverse reductive dehalogenase-homologous genes in deep subseafloor sedimentary metagenomes.</title>
        <authorList>
            <person name="Kawai M."/>
            <person name="Futagami T."/>
            <person name="Toyoda A."/>
            <person name="Takaki Y."/>
            <person name="Nishi S."/>
            <person name="Hori S."/>
            <person name="Arai W."/>
            <person name="Tsubouchi T."/>
            <person name="Morono Y."/>
            <person name="Uchiyama I."/>
            <person name="Ito T."/>
            <person name="Fujiyama A."/>
            <person name="Inagaki F."/>
            <person name="Takami H."/>
        </authorList>
    </citation>
    <scope>NUCLEOTIDE SEQUENCE</scope>
    <source>
        <strain evidence="1">Expedition CK06-06</strain>
    </source>
</reference>
<protein>
    <submittedName>
        <fullName evidence="1">Uncharacterized protein</fullName>
    </submittedName>
</protein>
<organism evidence="1">
    <name type="scientific">marine sediment metagenome</name>
    <dbReference type="NCBI Taxonomy" id="412755"/>
    <lineage>
        <taxon>unclassified sequences</taxon>
        <taxon>metagenomes</taxon>
        <taxon>ecological metagenomes</taxon>
    </lineage>
</organism>
<accession>X1QA92</accession>
<gene>
    <name evidence="1" type="ORF">S12H4_02096</name>
</gene>